<dbReference type="PANTHER" id="PTHR46044:SF1">
    <property type="entry name" value="CN HYDROLASE DOMAIN-CONTAINING PROTEIN"/>
    <property type="match status" value="1"/>
</dbReference>
<dbReference type="Gene3D" id="3.60.110.10">
    <property type="entry name" value="Carbon-nitrogen hydrolase"/>
    <property type="match status" value="1"/>
</dbReference>
<accession>A0A538U8G4</accession>
<gene>
    <name evidence="4" type="ORF">E6K80_03325</name>
</gene>
<reference evidence="4 5" key="1">
    <citation type="journal article" date="2019" name="Nat. Microbiol.">
        <title>Mediterranean grassland soil C-N compound turnover is dependent on rainfall and depth, and is mediated by genomically divergent microorganisms.</title>
        <authorList>
            <person name="Diamond S."/>
            <person name="Andeer P.F."/>
            <person name="Li Z."/>
            <person name="Crits-Christoph A."/>
            <person name="Burstein D."/>
            <person name="Anantharaman K."/>
            <person name="Lane K.R."/>
            <person name="Thomas B.C."/>
            <person name="Pan C."/>
            <person name="Northen T.R."/>
            <person name="Banfield J.F."/>
        </authorList>
    </citation>
    <scope>NUCLEOTIDE SEQUENCE [LARGE SCALE GENOMIC DNA]</scope>
    <source>
        <strain evidence="4">WS_10</strain>
    </source>
</reference>
<dbReference type="GO" id="GO:0016787">
    <property type="term" value="F:hydrolase activity"/>
    <property type="evidence" value="ECO:0007669"/>
    <property type="project" value="UniProtKB-KW"/>
</dbReference>
<dbReference type="InterPro" id="IPR044149">
    <property type="entry name" value="Nitrilases_CHs"/>
</dbReference>
<comment type="caution">
    <text evidence="4">The sequence shown here is derived from an EMBL/GenBank/DDBJ whole genome shotgun (WGS) entry which is preliminary data.</text>
</comment>
<sequence length="338" mass="37204">MARAFRAAAVQAAPVFLDRDATIEKACDLIADAAREGARLIVLPEAFVPAYPAWVWVLPLTRRAEIAQLYAELVSQSIAVPGPETERLAAAARAARAFVTIGVNERNDQASRTTLFNTLLMFDDEGRLRRRHRKLMATGGERMVWAASQEADLVVEDTPLGRLSGLICWENYMPLARYALYAQGAEVHVAPTWDRSEQWLATLRHVAREGRAWVIGCCQALHRSGVPARYAFLNAFPPGTEWINPGNSAIVDPEGLVVAGPLEAREGILHAEIEPGRAQGSRWIFDAAGHYSRSDLFTFAVNDGAQASVAAPRAKAKMRRRAKSAARSRARARRGTRR</sequence>
<evidence type="ECO:0000313" key="5">
    <source>
        <dbReference type="Proteomes" id="UP000319836"/>
    </source>
</evidence>
<comment type="similarity">
    <text evidence="1">Belongs to the carbon-nitrogen hydrolase superfamily. Nitrilase family.</text>
</comment>
<evidence type="ECO:0000256" key="2">
    <source>
        <dbReference type="SAM" id="MobiDB-lite"/>
    </source>
</evidence>
<feature type="domain" description="CN hydrolase" evidence="3">
    <location>
        <begin position="5"/>
        <end position="275"/>
    </location>
</feature>
<dbReference type="PROSITE" id="PS50263">
    <property type="entry name" value="CN_HYDROLASE"/>
    <property type="match status" value="1"/>
</dbReference>
<dbReference type="AlphaFoldDB" id="A0A538U8G4"/>
<organism evidence="4 5">
    <name type="scientific">Eiseniibacteriota bacterium</name>
    <dbReference type="NCBI Taxonomy" id="2212470"/>
    <lineage>
        <taxon>Bacteria</taxon>
        <taxon>Candidatus Eiseniibacteriota</taxon>
    </lineage>
</organism>
<feature type="compositionally biased region" description="Basic residues" evidence="2">
    <location>
        <begin position="314"/>
        <end position="338"/>
    </location>
</feature>
<dbReference type="InterPro" id="IPR003010">
    <property type="entry name" value="C-N_Hydrolase"/>
</dbReference>
<name>A0A538U8G4_UNCEI</name>
<dbReference type="PANTHER" id="PTHR46044">
    <property type="entry name" value="NITRILASE"/>
    <property type="match status" value="1"/>
</dbReference>
<proteinExistence type="inferred from homology"/>
<keyword evidence="4" id="KW-0378">Hydrolase</keyword>
<dbReference type="SUPFAM" id="SSF56317">
    <property type="entry name" value="Carbon-nitrogen hydrolase"/>
    <property type="match status" value="1"/>
</dbReference>
<feature type="region of interest" description="Disordered" evidence="2">
    <location>
        <begin position="311"/>
        <end position="338"/>
    </location>
</feature>
<dbReference type="EMBL" id="VBPA01000073">
    <property type="protein sequence ID" value="TMQ72186.1"/>
    <property type="molecule type" value="Genomic_DNA"/>
</dbReference>
<evidence type="ECO:0000313" key="4">
    <source>
        <dbReference type="EMBL" id="TMQ72186.1"/>
    </source>
</evidence>
<evidence type="ECO:0000259" key="3">
    <source>
        <dbReference type="PROSITE" id="PS50263"/>
    </source>
</evidence>
<protein>
    <submittedName>
        <fullName evidence="4">Carbon-nitrogen hydrolase family protein</fullName>
    </submittedName>
</protein>
<evidence type="ECO:0000256" key="1">
    <source>
        <dbReference type="ARBA" id="ARBA00008129"/>
    </source>
</evidence>
<dbReference type="Pfam" id="PF00795">
    <property type="entry name" value="CN_hydrolase"/>
    <property type="match status" value="1"/>
</dbReference>
<dbReference type="CDD" id="cd07564">
    <property type="entry name" value="nitrilases_CHs"/>
    <property type="match status" value="1"/>
</dbReference>
<dbReference type="Proteomes" id="UP000319836">
    <property type="component" value="Unassembled WGS sequence"/>
</dbReference>
<dbReference type="InterPro" id="IPR036526">
    <property type="entry name" value="C-N_Hydrolase_sf"/>
</dbReference>